<evidence type="ECO:0000313" key="2">
    <source>
        <dbReference type="Proteomes" id="UP000191931"/>
    </source>
</evidence>
<keyword evidence="2" id="KW-1185">Reference proteome</keyword>
<organism evidence="1 2">
    <name type="scientific">Desulfamplus magnetovallimortis</name>
    <dbReference type="NCBI Taxonomy" id="1246637"/>
    <lineage>
        <taxon>Bacteria</taxon>
        <taxon>Pseudomonadati</taxon>
        <taxon>Thermodesulfobacteriota</taxon>
        <taxon>Desulfobacteria</taxon>
        <taxon>Desulfobacterales</taxon>
        <taxon>Desulfobacteraceae</taxon>
        <taxon>Desulfamplus</taxon>
    </lineage>
</organism>
<name>A0A1W1H930_9BACT</name>
<proteinExistence type="predicted"/>
<evidence type="ECO:0000313" key="1">
    <source>
        <dbReference type="EMBL" id="SLM28981.1"/>
    </source>
</evidence>
<accession>A0A1W1H930</accession>
<gene>
    <name evidence="1" type="ORF">MTBBW1_1660002</name>
</gene>
<protein>
    <submittedName>
        <fullName evidence="1">Uncharacterized protein</fullName>
    </submittedName>
</protein>
<dbReference type="STRING" id="1246637.MTBBW1_1660002"/>
<dbReference type="Proteomes" id="UP000191931">
    <property type="component" value="Unassembled WGS sequence"/>
</dbReference>
<sequence length="61" mass="7001">MLKSVISVKELKRRPQPCITVKLVGGIIAINVVIKMIPMEGQNNFVSDAIMNWNVWYEQKE</sequence>
<reference evidence="1 2" key="1">
    <citation type="submission" date="2017-03" db="EMBL/GenBank/DDBJ databases">
        <authorList>
            <person name="Afonso C.L."/>
            <person name="Miller P.J."/>
            <person name="Scott M.A."/>
            <person name="Spackman E."/>
            <person name="Goraichik I."/>
            <person name="Dimitrov K.M."/>
            <person name="Suarez D.L."/>
            <person name="Swayne D.E."/>
        </authorList>
    </citation>
    <scope>NUCLEOTIDE SEQUENCE [LARGE SCALE GENOMIC DNA]</scope>
    <source>
        <strain evidence="1">PRJEB14757</strain>
    </source>
</reference>
<dbReference type="EMBL" id="FWEV01000075">
    <property type="protein sequence ID" value="SLM28981.1"/>
    <property type="molecule type" value="Genomic_DNA"/>
</dbReference>
<dbReference type="AlphaFoldDB" id="A0A1W1H930"/>